<dbReference type="Pfam" id="PF14292">
    <property type="entry name" value="SusE"/>
    <property type="match status" value="1"/>
</dbReference>
<proteinExistence type="predicted"/>
<evidence type="ECO:0000259" key="2">
    <source>
        <dbReference type="Pfam" id="PF14292"/>
    </source>
</evidence>
<dbReference type="HOGENOM" id="CLU_061116_0_0_10"/>
<dbReference type="PATRIC" id="fig|927665.4.peg.1699"/>
<name>A0A0F5JGW5_9BACT</name>
<dbReference type="RefSeq" id="WP_046145808.1">
    <property type="nucleotide sequence ID" value="NZ_KQ033912.1"/>
</dbReference>
<dbReference type="Gene3D" id="2.60.40.3620">
    <property type="match status" value="1"/>
</dbReference>
<dbReference type="Proteomes" id="UP000033047">
    <property type="component" value="Unassembled WGS sequence"/>
</dbReference>
<dbReference type="InterPro" id="IPR025970">
    <property type="entry name" value="SusE"/>
</dbReference>
<comment type="caution">
    <text evidence="3">The sequence shown here is derived from an EMBL/GenBank/DDBJ whole genome shotgun (WGS) entry which is preliminary data.</text>
</comment>
<dbReference type="STRING" id="927665.HMPREF1535_01661"/>
<dbReference type="PROSITE" id="PS51257">
    <property type="entry name" value="PROKAR_LIPOPROTEIN"/>
    <property type="match status" value="1"/>
</dbReference>
<evidence type="ECO:0000313" key="4">
    <source>
        <dbReference type="Proteomes" id="UP000033047"/>
    </source>
</evidence>
<accession>A0A0F5JGW5</accession>
<feature type="chain" id="PRO_5002490315" description="SusE outer membrane protein domain-containing protein" evidence="1">
    <location>
        <begin position="18"/>
        <end position="379"/>
    </location>
</feature>
<gene>
    <name evidence="3" type="ORF">HMPREF1535_01661</name>
</gene>
<protein>
    <recommendedName>
        <fullName evidence="2">SusE outer membrane protein domain-containing protein</fullName>
    </recommendedName>
</protein>
<dbReference type="EMBL" id="AQHV01000010">
    <property type="protein sequence ID" value="KKB57009.1"/>
    <property type="molecule type" value="Genomic_DNA"/>
</dbReference>
<organism evidence="3 4">
    <name type="scientific">Parabacteroides goldsteinii DSM 19448 = WAL 12034</name>
    <dbReference type="NCBI Taxonomy" id="927665"/>
    <lineage>
        <taxon>Bacteria</taxon>
        <taxon>Pseudomonadati</taxon>
        <taxon>Bacteroidota</taxon>
        <taxon>Bacteroidia</taxon>
        <taxon>Bacteroidales</taxon>
        <taxon>Tannerellaceae</taxon>
        <taxon>Parabacteroides</taxon>
    </lineage>
</organism>
<feature type="signal peptide" evidence="1">
    <location>
        <begin position="1"/>
        <end position="17"/>
    </location>
</feature>
<dbReference type="AlphaFoldDB" id="A0A0F5JGW5"/>
<keyword evidence="1" id="KW-0732">Signal</keyword>
<evidence type="ECO:0000256" key="1">
    <source>
        <dbReference type="SAM" id="SignalP"/>
    </source>
</evidence>
<sequence length="379" mass="41841">MKAIFIKLMFITSAVLAFMGCNDNMGDTDNRLASVSTLLEPADGKSVVLEPSASSSVYFEWQTPSVEETGTALYQIAFDKVDGDFSKPVYVMCANNNGFGNYVSVTHKQLNQIAGKVGIKPSDTGTFKWTILSSKGLQSVKAGVENKITVTRLAGFEDVPIDVYVTGEASEGGADLAKAHKMKAVAGGEFEVYTKLAAGKPFYFTDGKTGTPREFYTADGMVKENGTTTVAKDGVYRITLDFNTGACTYTLVNKITFYFCPDGESLFELPYVGYGVFQAKETVTFKQESWGRDERYKFRMTIRENGGADAEKEVEWGTLNQTDSRPTASSPESYYYLQLFTEVSQWDNKWKLMGDFDGVPATYTVYLTADQPYTHTIVK</sequence>
<evidence type="ECO:0000313" key="3">
    <source>
        <dbReference type="EMBL" id="KKB57009.1"/>
    </source>
</evidence>
<feature type="domain" description="SusE outer membrane protein" evidence="2">
    <location>
        <begin position="33"/>
        <end position="131"/>
    </location>
</feature>
<dbReference type="GeneID" id="69982913"/>
<reference evidence="3 4" key="1">
    <citation type="submission" date="2013-04" db="EMBL/GenBank/DDBJ databases">
        <title>The Genome Sequence of Parabacteroides goldsteinii DSM 19448.</title>
        <authorList>
            <consortium name="The Broad Institute Genomics Platform"/>
            <person name="Earl A."/>
            <person name="Ward D."/>
            <person name="Feldgarden M."/>
            <person name="Gevers D."/>
            <person name="Martens E."/>
            <person name="Sakamoto M."/>
            <person name="Benno Y."/>
            <person name="Song Y."/>
            <person name="Liu C."/>
            <person name="Lee J."/>
            <person name="Bolanos M."/>
            <person name="Vaisanen M.L."/>
            <person name="Finegold S.M."/>
            <person name="Walker B."/>
            <person name="Young S."/>
            <person name="Zeng Q."/>
            <person name="Gargeya S."/>
            <person name="Fitzgerald M."/>
            <person name="Haas B."/>
            <person name="Abouelleil A."/>
            <person name="Allen A.W."/>
            <person name="Alvarado L."/>
            <person name="Arachchi H.M."/>
            <person name="Berlin A.M."/>
            <person name="Chapman S.B."/>
            <person name="Gainer-Dewar J."/>
            <person name="Goldberg J."/>
            <person name="Griggs A."/>
            <person name="Gujja S."/>
            <person name="Hansen M."/>
            <person name="Howarth C."/>
            <person name="Imamovic A."/>
            <person name="Ireland A."/>
            <person name="Larimer J."/>
            <person name="McCowan C."/>
            <person name="Murphy C."/>
            <person name="Pearson M."/>
            <person name="Poon T.W."/>
            <person name="Priest M."/>
            <person name="Roberts A."/>
            <person name="Saif S."/>
            <person name="Shea T."/>
            <person name="Sisk P."/>
            <person name="Sykes S."/>
            <person name="Wortman J."/>
            <person name="Nusbaum C."/>
            <person name="Birren B."/>
        </authorList>
    </citation>
    <scope>NUCLEOTIDE SEQUENCE [LARGE SCALE GENOMIC DNA]</scope>
    <source>
        <strain evidence="3 4">DSM 19448</strain>
    </source>
</reference>